<dbReference type="Pfam" id="PF04324">
    <property type="entry name" value="Fer2_BFD"/>
    <property type="match status" value="1"/>
</dbReference>
<dbReference type="InterPro" id="IPR051691">
    <property type="entry name" value="Metab_Enz_Cyan_OpOx_G3PDH"/>
</dbReference>
<evidence type="ECO:0000313" key="5">
    <source>
        <dbReference type="EMBL" id="SUA93108.1"/>
    </source>
</evidence>
<dbReference type="Pfam" id="PF07992">
    <property type="entry name" value="Pyr_redox_2"/>
    <property type="match status" value="1"/>
</dbReference>
<dbReference type="Proteomes" id="UP000254589">
    <property type="component" value="Unassembled WGS sequence"/>
</dbReference>
<dbReference type="EMBL" id="CP010310">
    <property type="protein sequence ID" value="AJC22662.1"/>
    <property type="molecule type" value="Genomic_DNA"/>
</dbReference>
<evidence type="ECO:0000313" key="7">
    <source>
        <dbReference type="Proteomes" id="UP000254589"/>
    </source>
</evidence>
<organism evidence="5 7">
    <name type="scientific">Pandoraea pulmonicola</name>
    <dbReference type="NCBI Taxonomy" id="93221"/>
    <lineage>
        <taxon>Bacteria</taxon>
        <taxon>Pseudomonadati</taxon>
        <taxon>Pseudomonadota</taxon>
        <taxon>Betaproteobacteria</taxon>
        <taxon>Burkholderiales</taxon>
        <taxon>Burkholderiaceae</taxon>
        <taxon>Pandoraea</taxon>
    </lineage>
</organism>
<keyword evidence="1 5" id="KW-0560">Oxidoreductase</keyword>
<evidence type="ECO:0000256" key="1">
    <source>
        <dbReference type="ARBA" id="ARBA00023002"/>
    </source>
</evidence>
<dbReference type="InterPro" id="IPR023753">
    <property type="entry name" value="FAD/NAD-binding_dom"/>
</dbReference>
<evidence type="ECO:0000259" key="3">
    <source>
        <dbReference type="Pfam" id="PF07992"/>
    </source>
</evidence>
<dbReference type="KEGG" id="ppul:RO07_23300"/>
<dbReference type="PIRSF" id="PIRSF037495">
    <property type="entry name" value="Opine_OX_OoxA/HcnB"/>
    <property type="match status" value="1"/>
</dbReference>
<dbReference type="RefSeq" id="WP_039411858.1">
    <property type="nucleotide sequence ID" value="NZ_CP010310.2"/>
</dbReference>
<dbReference type="AlphaFoldDB" id="A0AAJ4ZGX6"/>
<dbReference type="Gene3D" id="3.50.50.60">
    <property type="entry name" value="FAD/NAD(P)-binding domain"/>
    <property type="match status" value="3"/>
</dbReference>
<keyword evidence="6" id="KW-1185">Reference proteome</keyword>
<reference evidence="6" key="1">
    <citation type="submission" date="2014-12" db="EMBL/GenBank/DDBJ databases">
        <title>Complete Genome Sequencing of Pandoraea pulmonicola DSM 16583.</title>
        <authorList>
            <person name="Chan K.-G."/>
        </authorList>
    </citation>
    <scope>NUCLEOTIDE SEQUENCE [LARGE SCALE GENOMIC DNA]</scope>
    <source>
        <strain evidence="6">DSM 16583</strain>
    </source>
</reference>
<evidence type="ECO:0000259" key="2">
    <source>
        <dbReference type="Pfam" id="PF04324"/>
    </source>
</evidence>
<dbReference type="SUPFAM" id="SSF51905">
    <property type="entry name" value="FAD/NAD(P)-binding domain"/>
    <property type="match status" value="1"/>
</dbReference>
<dbReference type="InterPro" id="IPR007419">
    <property type="entry name" value="BFD-like_2Fe2S-bd_dom"/>
</dbReference>
<reference evidence="4" key="2">
    <citation type="submission" date="2016-11" db="EMBL/GenBank/DDBJ databases">
        <title>Complete Genome Sequencing of Pandoraea pulmonicola DSM 16583.</title>
        <authorList>
            <person name="Chan K.-G."/>
        </authorList>
    </citation>
    <scope>NUCLEOTIDE SEQUENCE</scope>
    <source>
        <strain evidence="4">DSM 16583</strain>
    </source>
</reference>
<dbReference type="CDD" id="cd19946">
    <property type="entry name" value="GlpA-like_Fer2_BFD-like"/>
    <property type="match status" value="1"/>
</dbReference>
<feature type="domain" description="BFD-like [2Fe-2S]-binding" evidence="2">
    <location>
        <begin position="400"/>
        <end position="453"/>
    </location>
</feature>
<reference evidence="5 7" key="3">
    <citation type="submission" date="2018-06" db="EMBL/GenBank/DDBJ databases">
        <authorList>
            <consortium name="Pathogen Informatics"/>
            <person name="Doyle S."/>
        </authorList>
    </citation>
    <scope>NUCLEOTIDE SEQUENCE [LARGE SCALE GENOMIC DNA]</scope>
    <source>
        <strain evidence="5 7">NCTC13159</strain>
    </source>
</reference>
<dbReference type="PANTHER" id="PTHR42949:SF3">
    <property type="entry name" value="ANAEROBIC GLYCEROL-3-PHOSPHATE DEHYDROGENASE SUBUNIT B"/>
    <property type="match status" value="1"/>
</dbReference>
<evidence type="ECO:0000313" key="6">
    <source>
        <dbReference type="Proteomes" id="UP000035086"/>
    </source>
</evidence>
<name>A0AAJ4ZGX6_PANPU</name>
<dbReference type="EC" id="1.18.1.-" evidence="5"/>
<dbReference type="Gene3D" id="1.10.10.1100">
    <property type="entry name" value="BFD-like [2Fe-2S]-binding domain"/>
    <property type="match status" value="1"/>
</dbReference>
<dbReference type="EMBL" id="UGSJ01000001">
    <property type="protein sequence ID" value="SUA93108.1"/>
    <property type="molecule type" value="Genomic_DNA"/>
</dbReference>
<dbReference type="Proteomes" id="UP000035086">
    <property type="component" value="Chromosome"/>
</dbReference>
<dbReference type="InterPro" id="IPR036188">
    <property type="entry name" value="FAD/NAD-bd_sf"/>
</dbReference>
<dbReference type="PRINTS" id="PR00368">
    <property type="entry name" value="FADPNR"/>
</dbReference>
<dbReference type="InterPro" id="IPR041854">
    <property type="entry name" value="BFD-like_2Fe2S-bd_dom_sf"/>
</dbReference>
<proteinExistence type="predicted"/>
<dbReference type="InterPro" id="IPR017224">
    <property type="entry name" value="Opine_Oxase_asu/HCN_bsu"/>
</dbReference>
<sequence length="495" mass="52353">MGERTGIVIVGAGPAGVRAAQTLVAAGLRPVVLDENARWGGQIYRQPPADAGFTRGRQTLYGFEAGKADAIHATMAALLPKLDYRPDTLVWACDATDTTDANATDDAGGAAAPGGQRRLHTMHGGREIAVPYTHLIIASGATDRVLPLPGWTLPGVYTLGGAQVALKAQGCAIGDSVVFAGTGPLLYLVAYQYAKVGANVVAVLDTSPFANQARATPRLLNQPATFAKGLYYVGWLRAHGVRIEHGVTLEGIDGTAGVRALRWRRAGREHTLACNAVGLGFGLRPETQLADLAGCRFVFDDLNRCWLPERDAAGRSSQPGVYLAGDGAGIAGADAAELAGRRVALALLEDLGVAATGLPELPDAALIDRKLAGIRRFREGIEQAFALPDDPAVHWPDDMLVCRCEEIDARAVRECVRFDGVTEINRLKALTRVGMGRCQGRMCGEAACHLLAEASGQTLAQVGRLRAQAPIKPIPIAPMLFDENVAVIPEEARDE</sequence>
<dbReference type="GO" id="GO:0016491">
    <property type="term" value="F:oxidoreductase activity"/>
    <property type="evidence" value="ECO:0007669"/>
    <property type="project" value="UniProtKB-KW"/>
</dbReference>
<protein>
    <submittedName>
        <fullName evidence="4">FAD/NAD(P)-binding oxidoreductase</fullName>
    </submittedName>
    <submittedName>
        <fullName evidence="5">Rhodocoxin reductase</fullName>
        <ecNumber evidence="5">1.18.1.-</ecNumber>
    </submittedName>
</protein>
<gene>
    <name evidence="5" type="primary">thcD_2</name>
    <name evidence="5" type="ORF">NCTC13159_04660</name>
    <name evidence="4" type="ORF">RO07_23300</name>
</gene>
<feature type="domain" description="FAD/NAD(P)-binding" evidence="3">
    <location>
        <begin position="7"/>
        <end position="336"/>
    </location>
</feature>
<evidence type="ECO:0000313" key="4">
    <source>
        <dbReference type="EMBL" id="AJC22662.1"/>
    </source>
</evidence>
<dbReference type="PANTHER" id="PTHR42949">
    <property type="entry name" value="ANAEROBIC GLYCEROL-3-PHOSPHATE DEHYDROGENASE SUBUNIT B"/>
    <property type="match status" value="1"/>
</dbReference>
<dbReference type="PRINTS" id="PR00411">
    <property type="entry name" value="PNDRDTASEI"/>
</dbReference>
<accession>A0AAJ4ZGX6</accession>